<dbReference type="NCBIfam" id="TIGR00305">
    <property type="entry name" value="putative toxin-antitoxin system toxin component, PIN family"/>
    <property type="match status" value="1"/>
</dbReference>
<dbReference type="SUPFAM" id="SSF88723">
    <property type="entry name" value="PIN domain-like"/>
    <property type="match status" value="1"/>
</dbReference>
<feature type="domain" description="PIN" evidence="1">
    <location>
        <begin position="6"/>
        <end position="117"/>
    </location>
</feature>
<proteinExistence type="predicted"/>
<protein>
    <submittedName>
        <fullName evidence="2">Toxin-antitoxin system toxin component, PIN family</fullName>
    </submittedName>
</protein>
<accession>A0A9E9LWS0</accession>
<dbReference type="Proteomes" id="UP001156215">
    <property type="component" value="Chromosome"/>
</dbReference>
<sequence>MNTSCIVLDTNVCLDLFVFHDSRCNALAQMLERGTVKAVTQDDCRDEWLRVLMYPVLSLDEPVRRRCMTEYDNVIYCRDFEKKNYAILPLCQDQDDQKFLEVAYDANAKFLVTKDKALLKLAAKARKSSLFQIIKPEQSYLISTAIKTD</sequence>
<dbReference type="EMBL" id="CP098242">
    <property type="protein sequence ID" value="WAW10686.1"/>
    <property type="molecule type" value="Genomic_DNA"/>
</dbReference>
<gene>
    <name evidence="2" type="ORF">NB640_03225</name>
</gene>
<dbReference type="PANTHER" id="PTHR34610:SF3">
    <property type="entry name" value="SSL7007 PROTEIN"/>
    <property type="match status" value="1"/>
</dbReference>
<dbReference type="RefSeq" id="WP_269309720.1">
    <property type="nucleotide sequence ID" value="NZ_CP098242.1"/>
</dbReference>
<name>A0A9E9LWS0_9BURK</name>
<evidence type="ECO:0000259" key="1">
    <source>
        <dbReference type="Pfam" id="PF13470"/>
    </source>
</evidence>
<evidence type="ECO:0000313" key="3">
    <source>
        <dbReference type="Proteomes" id="UP001156215"/>
    </source>
</evidence>
<dbReference type="Pfam" id="PF13470">
    <property type="entry name" value="PIN_3"/>
    <property type="match status" value="1"/>
</dbReference>
<reference evidence="2" key="1">
    <citation type="journal article" date="2022" name="Front. Microbiol.">
        <title>New perspectives on an old grouping: The genomic and phenotypic variability of Oxalobacter formigenes and the implications for calcium oxalate stone prevention.</title>
        <authorList>
            <person name="Chmiel J.A."/>
            <person name="Carr C."/>
            <person name="Stuivenberg G.A."/>
            <person name="Venema R."/>
            <person name="Chanyi R.M."/>
            <person name="Al K.F."/>
            <person name="Giguere D."/>
            <person name="Say H."/>
            <person name="Akouris P.P."/>
            <person name="Dominguez Romero S.A."/>
            <person name="Kwong A."/>
            <person name="Tai V."/>
            <person name="Koval S.F."/>
            <person name="Razvi H."/>
            <person name="Bjazevic J."/>
            <person name="Burton J.P."/>
        </authorList>
    </citation>
    <scope>NUCLEOTIDE SEQUENCE</scope>
    <source>
        <strain evidence="2">WoOx3</strain>
    </source>
</reference>
<organism evidence="2 3">
    <name type="scientific">Oxalobacter vibrioformis</name>
    <dbReference type="NCBI Taxonomy" id="933080"/>
    <lineage>
        <taxon>Bacteria</taxon>
        <taxon>Pseudomonadati</taxon>
        <taxon>Pseudomonadota</taxon>
        <taxon>Betaproteobacteria</taxon>
        <taxon>Burkholderiales</taxon>
        <taxon>Oxalobacteraceae</taxon>
        <taxon>Oxalobacter</taxon>
    </lineage>
</organism>
<dbReference type="AlphaFoldDB" id="A0A9E9LWS0"/>
<evidence type="ECO:0000313" key="2">
    <source>
        <dbReference type="EMBL" id="WAW10686.1"/>
    </source>
</evidence>
<dbReference type="PANTHER" id="PTHR34610">
    <property type="entry name" value="SSL7007 PROTEIN"/>
    <property type="match status" value="1"/>
</dbReference>
<dbReference type="InterPro" id="IPR002850">
    <property type="entry name" value="PIN_toxin-like"/>
</dbReference>
<dbReference type="InterPro" id="IPR029060">
    <property type="entry name" value="PIN-like_dom_sf"/>
</dbReference>
<dbReference type="InterPro" id="IPR002716">
    <property type="entry name" value="PIN_dom"/>
</dbReference>
<keyword evidence="3" id="KW-1185">Reference proteome</keyword>
<dbReference type="KEGG" id="ovb:NB640_03225"/>